<dbReference type="KEGG" id="mbat:BN1208_1388"/>
<reference evidence="4" key="1">
    <citation type="submission" date="2014-12" db="EMBL/GenBank/DDBJ databases">
        <authorList>
            <person name="Salcher M.M."/>
        </authorList>
    </citation>
    <scope>NUCLEOTIDE SEQUENCE [LARGE SCALE GENOMIC DNA]</scope>
    <source>
        <strain evidence="4">MMS-10A-171</strain>
    </source>
</reference>
<organism evidence="3 4">
    <name type="scientific">Candidatus Methylopumilus planktonicus</name>
    <dbReference type="NCBI Taxonomy" id="1581557"/>
    <lineage>
        <taxon>Bacteria</taxon>
        <taxon>Pseudomonadati</taxon>
        <taxon>Pseudomonadota</taxon>
        <taxon>Betaproteobacteria</taxon>
        <taxon>Nitrosomonadales</taxon>
        <taxon>Methylophilaceae</taxon>
        <taxon>Candidatus Methylopumilus</taxon>
    </lineage>
</organism>
<dbReference type="AlphaFoldDB" id="A0A0D6EYD7"/>
<evidence type="ECO:0000313" key="3">
    <source>
        <dbReference type="EMBL" id="CEZ20268.1"/>
    </source>
</evidence>
<feature type="transmembrane region" description="Helical" evidence="2">
    <location>
        <begin position="6"/>
        <end position="24"/>
    </location>
</feature>
<dbReference type="STRING" id="1581557.BN1208_1388"/>
<sequence length="107" mass="11579">METKTIVQYVVAGVIVVGSLFVAYNAQDKITGQASEIKALQNQVAVLTDQAAQNEELINQNKALQMEVKNLETKLATKTKATAKAKASAKTKTNKKAHKAHKASKKK</sequence>
<dbReference type="Proteomes" id="UP000064007">
    <property type="component" value="Chromosome 1"/>
</dbReference>
<protein>
    <submittedName>
        <fullName evidence="3">Uncharacterized protein</fullName>
    </submittedName>
</protein>
<keyword evidence="2" id="KW-0472">Membrane</keyword>
<keyword evidence="2" id="KW-1133">Transmembrane helix</keyword>
<accession>A0A0D6EYD7</accession>
<gene>
    <name evidence="3" type="ORF">BN1208_1388</name>
</gene>
<dbReference type="OrthoDB" id="9972879at2"/>
<proteinExistence type="predicted"/>
<name>A0A0D6EYD7_9PROT</name>
<feature type="region of interest" description="Disordered" evidence="1">
    <location>
        <begin position="79"/>
        <end position="107"/>
    </location>
</feature>
<evidence type="ECO:0000313" key="4">
    <source>
        <dbReference type="Proteomes" id="UP000064007"/>
    </source>
</evidence>
<dbReference type="EMBL" id="LN827929">
    <property type="protein sequence ID" value="CEZ20268.1"/>
    <property type="molecule type" value="Genomic_DNA"/>
</dbReference>
<evidence type="ECO:0000256" key="1">
    <source>
        <dbReference type="SAM" id="MobiDB-lite"/>
    </source>
</evidence>
<feature type="compositionally biased region" description="Basic residues" evidence="1">
    <location>
        <begin position="81"/>
        <end position="107"/>
    </location>
</feature>
<evidence type="ECO:0000256" key="2">
    <source>
        <dbReference type="SAM" id="Phobius"/>
    </source>
</evidence>
<dbReference type="GeneID" id="99990697"/>
<dbReference type="RefSeq" id="WP_046489093.1">
    <property type="nucleotide sequence ID" value="NZ_CP040979.1"/>
</dbReference>
<keyword evidence="2" id="KW-0812">Transmembrane</keyword>
<keyword evidence="4" id="KW-1185">Reference proteome</keyword>
<dbReference type="HOGENOM" id="CLU_2206911_0_0_4"/>